<evidence type="ECO:0000259" key="2">
    <source>
        <dbReference type="PROSITE" id="PS50105"/>
    </source>
</evidence>
<accession>A0A8D9E6C1</accession>
<organism evidence="3">
    <name type="scientific">Cacopsylla melanoneura</name>
    <dbReference type="NCBI Taxonomy" id="428564"/>
    <lineage>
        <taxon>Eukaryota</taxon>
        <taxon>Metazoa</taxon>
        <taxon>Ecdysozoa</taxon>
        <taxon>Arthropoda</taxon>
        <taxon>Hexapoda</taxon>
        <taxon>Insecta</taxon>
        <taxon>Pterygota</taxon>
        <taxon>Neoptera</taxon>
        <taxon>Paraneoptera</taxon>
        <taxon>Hemiptera</taxon>
        <taxon>Sternorrhyncha</taxon>
        <taxon>Psylloidea</taxon>
        <taxon>Psyllidae</taxon>
        <taxon>Psyllinae</taxon>
        <taxon>Cacopsylla</taxon>
    </lineage>
</organism>
<dbReference type="EMBL" id="HBUF01432415">
    <property type="protein sequence ID" value="CAG6742107.1"/>
    <property type="molecule type" value="Transcribed_RNA"/>
</dbReference>
<dbReference type="SMART" id="SM00454">
    <property type="entry name" value="SAM"/>
    <property type="match status" value="1"/>
</dbReference>
<dbReference type="Gene3D" id="1.10.150.50">
    <property type="entry name" value="Transcription Factor, Ets-1"/>
    <property type="match status" value="1"/>
</dbReference>
<evidence type="ECO:0000256" key="1">
    <source>
        <dbReference type="ARBA" id="ARBA00022737"/>
    </source>
</evidence>
<dbReference type="PROSITE" id="PS50105">
    <property type="entry name" value="SAM_DOMAIN"/>
    <property type="match status" value="1"/>
</dbReference>
<protein>
    <submittedName>
        <fullName evidence="3">Protein bicaudal C homolog 1</fullName>
    </submittedName>
</protein>
<name>A0A8D9E6C1_9HEMI</name>
<dbReference type="InterPro" id="IPR001660">
    <property type="entry name" value="SAM"/>
</dbReference>
<proteinExistence type="predicted"/>
<keyword evidence="1" id="KW-0677">Repeat</keyword>
<dbReference type="PANTHER" id="PTHR10627">
    <property type="entry name" value="SCP160"/>
    <property type="match status" value="1"/>
</dbReference>
<reference evidence="3" key="1">
    <citation type="submission" date="2021-05" db="EMBL/GenBank/DDBJ databases">
        <authorList>
            <person name="Alioto T."/>
            <person name="Alioto T."/>
            <person name="Gomez Garrido J."/>
        </authorList>
    </citation>
    <scope>NUCLEOTIDE SEQUENCE</scope>
</reference>
<dbReference type="SUPFAM" id="SSF47769">
    <property type="entry name" value="SAM/Pointed domain"/>
    <property type="match status" value="1"/>
</dbReference>
<dbReference type="InterPro" id="IPR013761">
    <property type="entry name" value="SAM/pointed_sf"/>
</dbReference>
<feature type="domain" description="SAM" evidence="2">
    <location>
        <begin position="54"/>
        <end position="117"/>
    </location>
</feature>
<dbReference type="AlphaFoldDB" id="A0A8D9E6C1"/>
<dbReference type="Pfam" id="PF00536">
    <property type="entry name" value="SAM_1"/>
    <property type="match status" value="1"/>
</dbReference>
<dbReference type="PANTHER" id="PTHR10627:SF69">
    <property type="entry name" value="PROTEIN BICAUDAL C"/>
    <property type="match status" value="1"/>
</dbReference>
<sequence length="122" mass="14101">MLACSNGAQNIIQILFKYNPDKEMLNQNEESAEDIIIKYSRRSSLVTLLQLQTPHSDALAKLLHELNLDKYYPVLRTQQIGLNEFSRMNEQDLKDAGITLLGPRRKMYLAICKLKGEEYKKD</sequence>
<evidence type="ECO:0000313" key="3">
    <source>
        <dbReference type="EMBL" id="CAG6742107.1"/>
    </source>
</evidence>